<dbReference type="KEGG" id="ovi:T265_12337"/>
<gene>
    <name evidence="1" type="ORF">T265_12337</name>
</gene>
<dbReference type="RefSeq" id="XP_009178035.1">
    <property type="nucleotide sequence ID" value="XM_009179771.1"/>
</dbReference>
<organism evidence="1 2">
    <name type="scientific">Opisthorchis viverrini</name>
    <name type="common">Southeast Asian liver fluke</name>
    <dbReference type="NCBI Taxonomy" id="6198"/>
    <lineage>
        <taxon>Eukaryota</taxon>
        <taxon>Metazoa</taxon>
        <taxon>Spiralia</taxon>
        <taxon>Lophotrochozoa</taxon>
        <taxon>Platyhelminthes</taxon>
        <taxon>Trematoda</taxon>
        <taxon>Digenea</taxon>
        <taxon>Opisthorchiida</taxon>
        <taxon>Opisthorchiata</taxon>
        <taxon>Opisthorchiidae</taxon>
        <taxon>Opisthorchis</taxon>
    </lineage>
</organism>
<dbReference type="AlphaFoldDB" id="A0A074YU28"/>
<dbReference type="EMBL" id="KL605948">
    <property type="protein sequence ID" value="KER18218.1"/>
    <property type="molecule type" value="Genomic_DNA"/>
</dbReference>
<name>A0A074YU28_OPIVI</name>
<reference evidence="1 2" key="1">
    <citation type="submission" date="2013-11" db="EMBL/GenBank/DDBJ databases">
        <title>Opisthorchis viverrini - life in the bile duct.</title>
        <authorList>
            <person name="Young N.D."/>
            <person name="Nagarajan N."/>
            <person name="Lin S.J."/>
            <person name="Korhonen P.K."/>
            <person name="Jex A.R."/>
            <person name="Hall R.S."/>
            <person name="Safavi-Hemami H."/>
            <person name="Kaewkong W."/>
            <person name="Bertrand D."/>
            <person name="Gao S."/>
            <person name="Seet Q."/>
            <person name="Wongkham S."/>
            <person name="Teh B.T."/>
            <person name="Wongkham C."/>
            <person name="Intapan P.M."/>
            <person name="Maleewong W."/>
            <person name="Yang X."/>
            <person name="Hu M."/>
            <person name="Wang Z."/>
            <person name="Hofmann A."/>
            <person name="Sternberg P.W."/>
            <person name="Tan P."/>
            <person name="Wang J."/>
            <person name="Gasser R.B."/>
        </authorList>
    </citation>
    <scope>NUCLEOTIDE SEQUENCE [LARGE SCALE GENOMIC DNA]</scope>
</reference>
<proteinExistence type="predicted"/>
<sequence>MPVATFSTNRDDYPSTHMDEILGQLHESTEFNFAVRRASVHHRIAASSSDATEQHTTRLYWPVRL</sequence>
<protein>
    <submittedName>
        <fullName evidence="1">Uncharacterized protein</fullName>
    </submittedName>
</protein>
<dbReference type="CTD" id="20326505"/>
<evidence type="ECO:0000313" key="2">
    <source>
        <dbReference type="Proteomes" id="UP000054324"/>
    </source>
</evidence>
<evidence type="ECO:0000313" key="1">
    <source>
        <dbReference type="EMBL" id="KER18218.1"/>
    </source>
</evidence>
<keyword evidence="2" id="KW-1185">Reference proteome</keyword>
<dbReference type="Proteomes" id="UP000054324">
    <property type="component" value="Unassembled WGS sequence"/>
</dbReference>
<accession>A0A074YU28</accession>
<dbReference type="GeneID" id="20326505"/>